<name>A0AAU7LY18_9BURK</name>
<dbReference type="AlphaFoldDB" id="A0AAU7LY18"/>
<dbReference type="Pfam" id="PF07592">
    <property type="entry name" value="DDE_Tnp_ISAZ013"/>
    <property type="match status" value="1"/>
</dbReference>
<protein>
    <submittedName>
        <fullName evidence="1">ISAzo13 family transposase</fullName>
    </submittedName>
</protein>
<gene>
    <name evidence="1" type="ORF">ABLV49_22060</name>
</gene>
<keyword evidence="1" id="KW-0614">Plasmid</keyword>
<dbReference type="NCBIfam" id="NF033519">
    <property type="entry name" value="transpos_ISAzo13"/>
    <property type="match status" value="1"/>
</dbReference>
<dbReference type="RefSeq" id="WP_349281958.1">
    <property type="nucleotide sequence ID" value="NZ_CBCSCU010000099.1"/>
</dbReference>
<dbReference type="InterPro" id="IPR011518">
    <property type="entry name" value="Transposase_36"/>
</dbReference>
<geneLocation type="plasmid" evidence="1">
    <name>p1</name>
</geneLocation>
<evidence type="ECO:0000313" key="1">
    <source>
        <dbReference type="EMBL" id="XBP72410.1"/>
    </source>
</evidence>
<organism evidence="1">
    <name type="scientific">Polaromonas hydrogenivorans</name>
    <dbReference type="NCBI Taxonomy" id="335476"/>
    <lineage>
        <taxon>Bacteria</taxon>
        <taxon>Pseudomonadati</taxon>
        <taxon>Pseudomonadota</taxon>
        <taxon>Betaproteobacteria</taxon>
        <taxon>Burkholderiales</taxon>
        <taxon>Comamonadaceae</taxon>
        <taxon>Polaromonas</taxon>
    </lineage>
</organism>
<proteinExistence type="predicted"/>
<dbReference type="EMBL" id="CP157676">
    <property type="protein sequence ID" value="XBP72410.1"/>
    <property type="molecule type" value="Genomic_DNA"/>
</dbReference>
<accession>A0AAU7LY18</accession>
<sequence>MAIDSVVKQRWEVMREALDERQRRLLVGVEAKVLGRGGVAAVALATGVSRTTIRAGLSEIEAIGQTGQAAQQTHALPGRTRQAGAGRKKIELKDATLLPDLLALVDATTRGDPESPLRWTCKSLRNLADELKAKGHAVSHVVVGKLLKSQNYSLQSNVKAIEGNQSPDRNAQFEHINSRVAAALEAGVPVISVDTKKKELVGAYKNAGQQWLPGGEPVKVKVHDFIDKELGRANPYGVYDIGADEAWVGVGTDHDTSAFAVQTIRRWWLSMGQERYPQARRLLITADGGGSNGHRVRLWKLELSRLAQETGLDIEVHHFPPGTSKWNKIEHRLFSFITMNWRGRPLISHEVIVSLIAGTKTRSGLSVRAELDSAEYPKGQVVCDEDFAAIKLERHEFHGDWNYCIRSDLN</sequence>
<reference evidence="1" key="1">
    <citation type="submission" date="2024-05" db="EMBL/GenBank/DDBJ databases">
        <authorList>
            <person name="Bunk B."/>
            <person name="Swiderski J."/>
            <person name="Sproer C."/>
            <person name="Thiel V."/>
        </authorList>
    </citation>
    <scope>NUCLEOTIDE SEQUENCE</scope>
    <source>
        <strain evidence="1">DSM 17735</strain>
        <plasmid evidence="1">p1</plasmid>
    </source>
</reference>